<organism evidence="2 3">
    <name type="scientific">Dreissena polymorpha</name>
    <name type="common">Zebra mussel</name>
    <name type="synonym">Mytilus polymorpha</name>
    <dbReference type="NCBI Taxonomy" id="45954"/>
    <lineage>
        <taxon>Eukaryota</taxon>
        <taxon>Metazoa</taxon>
        <taxon>Spiralia</taxon>
        <taxon>Lophotrochozoa</taxon>
        <taxon>Mollusca</taxon>
        <taxon>Bivalvia</taxon>
        <taxon>Autobranchia</taxon>
        <taxon>Heteroconchia</taxon>
        <taxon>Euheterodonta</taxon>
        <taxon>Imparidentia</taxon>
        <taxon>Neoheterodontei</taxon>
        <taxon>Myida</taxon>
        <taxon>Dreissenoidea</taxon>
        <taxon>Dreissenidae</taxon>
        <taxon>Dreissena</taxon>
    </lineage>
</organism>
<protein>
    <submittedName>
        <fullName evidence="2">Uncharacterized protein</fullName>
    </submittedName>
</protein>
<evidence type="ECO:0000313" key="3">
    <source>
        <dbReference type="Proteomes" id="UP000828390"/>
    </source>
</evidence>
<comment type="caution">
    <text evidence="2">The sequence shown here is derived from an EMBL/GenBank/DDBJ whole genome shotgun (WGS) entry which is preliminary data.</text>
</comment>
<sequence length="162" mass="17918">MSLISRAWDCCFGPRTGSGCLCVLTSQDVWTVSPEVWEFSTGEKTSGTGCTRTTGSADVKWSAISKKTTTTTAIEPPHERRSKRVETRCRHQIRLACRCVFLLLYCFILSSVDVCFVRAVATTGLDSYSFTVSQPPSDVSAIRISLLRYFTIVKISAANSRQ</sequence>
<gene>
    <name evidence="2" type="ORF">DPMN_101351</name>
</gene>
<keyword evidence="3" id="KW-1185">Reference proteome</keyword>
<evidence type="ECO:0000256" key="1">
    <source>
        <dbReference type="SAM" id="Phobius"/>
    </source>
</evidence>
<proteinExistence type="predicted"/>
<name>A0A9D4LIZ1_DREPO</name>
<feature type="transmembrane region" description="Helical" evidence="1">
    <location>
        <begin position="100"/>
        <end position="121"/>
    </location>
</feature>
<reference evidence="2" key="2">
    <citation type="submission" date="2020-11" db="EMBL/GenBank/DDBJ databases">
        <authorList>
            <person name="McCartney M.A."/>
            <person name="Auch B."/>
            <person name="Kono T."/>
            <person name="Mallez S."/>
            <person name="Becker A."/>
            <person name="Gohl D.M."/>
            <person name="Silverstein K.A.T."/>
            <person name="Koren S."/>
            <person name="Bechman K.B."/>
            <person name="Herman A."/>
            <person name="Abrahante J.E."/>
            <person name="Garbe J."/>
        </authorList>
    </citation>
    <scope>NUCLEOTIDE SEQUENCE</scope>
    <source>
        <strain evidence="2">Duluth1</strain>
        <tissue evidence="2">Whole animal</tissue>
    </source>
</reference>
<keyword evidence="1" id="KW-1133">Transmembrane helix</keyword>
<accession>A0A9D4LIZ1</accession>
<dbReference type="AlphaFoldDB" id="A0A9D4LIZ1"/>
<keyword evidence="1" id="KW-0472">Membrane</keyword>
<keyword evidence="1" id="KW-0812">Transmembrane</keyword>
<reference evidence="2" key="1">
    <citation type="journal article" date="2019" name="bioRxiv">
        <title>The Genome of the Zebra Mussel, Dreissena polymorpha: A Resource for Invasive Species Research.</title>
        <authorList>
            <person name="McCartney M.A."/>
            <person name="Auch B."/>
            <person name="Kono T."/>
            <person name="Mallez S."/>
            <person name="Zhang Y."/>
            <person name="Obille A."/>
            <person name="Becker A."/>
            <person name="Abrahante J.E."/>
            <person name="Garbe J."/>
            <person name="Badalamenti J.P."/>
            <person name="Herman A."/>
            <person name="Mangelson H."/>
            <person name="Liachko I."/>
            <person name="Sullivan S."/>
            <person name="Sone E.D."/>
            <person name="Koren S."/>
            <person name="Silverstein K.A.T."/>
            <person name="Beckman K.B."/>
            <person name="Gohl D.M."/>
        </authorList>
    </citation>
    <scope>NUCLEOTIDE SEQUENCE</scope>
    <source>
        <strain evidence="2">Duluth1</strain>
        <tissue evidence="2">Whole animal</tissue>
    </source>
</reference>
<dbReference type="EMBL" id="JAIWYP010000003">
    <property type="protein sequence ID" value="KAH3858724.1"/>
    <property type="molecule type" value="Genomic_DNA"/>
</dbReference>
<evidence type="ECO:0000313" key="2">
    <source>
        <dbReference type="EMBL" id="KAH3858724.1"/>
    </source>
</evidence>
<dbReference type="Proteomes" id="UP000828390">
    <property type="component" value="Unassembled WGS sequence"/>
</dbReference>